<evidence type="ECO:0000313" key="4">
    <source>
        <dbReference type="Proteomes" id="UP000620124"/>
    </source>
</evidence>
<dbReference type="SUPFAM" id="SSF55729">
    <property type="entry name" value="Acyl-CoA N-acyltransferases (Nat)"/>
    <property type="match status" value="1"/>
</dbReference>
<dbReference type="AlphaFoldDB" id="A0A8H6YKQ4"/>
<dbReference type="InterPro" id="IPR050769">
    <property type="entry name" value="NAT_camello-type"/>
</dbReference>
<dbReference type="PANTHER" id="PTHR13947:SF37">
    <property type="entry name" value="LD18367P"/>
    <property type="match status" value="1"/>
</dbReference>
<name>A0A8H6YKQ4_9AGAR</name>
<dbReference type="InterPro" id="IPR000182">
    <property type="entry name" value="GNAT_dom"/>
</dbReference>
<dbReference type="CDD" id="cd04301">
    <property type="entry name" value="NAT_SF"/>
    <property type="match status" value="1"/>
</dbReference>
<protein>
    <recommendedName>
        <fullName evidence="2">N-acetyltransferase domain-containing protein</fullName>
    </recommendedName>
</protein>
<dbReference type="PROSITE" id="PS51186">
    <property type="entry name" value="GNAT"/>
    <property type="match status" value="1"/>
</dbReference>
<dbReference type="EMBL" id="JACAZI010000005">
    <property type="protein sequence ID" value="KAF7360064.1"/>
    <property type="molecule type" value="Genomic_DNA"/>
</dbReference>
<dbReference type="Gene3D" id="3.40.630.30">
    <property type="match status" value="1"/>
</dbReference>
<evidence type="ECO:0000256" key="1">
    <source>
        <dbReference type="ARBA" id="ARBA00022679"/>
    </source>
</evidence>
<feature type="domain" description="N-acetyltransferase" evidence="2">
    <location>
        <begin position="121"/>
        <end position="276"/>
    </location>
</feature>
<dbReference type="InterPro" id="IPR016181">
    <property type="entry name" value="Acyl_CoA_acyltransferase"/>
</dbReference>
<comment type="caution">
    <text evidence="3">The sequence shown here is derived from an EMBL/GenBank/DDBJ whole genome shotgun (WGS) entry which is preliminary data.</text>
</comment>
<accession>A0A8H6YKQ4</accession>
<proteinExistence type="predicted"/>
<dbReference type="OrthoDB" id="41532at2759"/>
<sequence>MTRPTPSTPSYMANSTTRPSSMVIPISSGDIVIRQFQPEDAEQIHALFLEGLVYAPDSAHNVAQHRNLSSRVSCLAYLGFALGLGCLFRNNIAVRVGGGALTLGATALFVHVRRTITKFWVDVCARTRETDLGDITHFYDLPLPANPTQASEPQGPSGFWVAVIESPEDKSSEVVGYLGFDYRLNPDPSSGELRHMIVSMNHRRRRIGSLLLAAVVNHARRHAPPIETLDLAITEFQPGAWKFYENNRFSSVGTRIMKIGPLLSMTVSRLSRKVFD</sequence>
<dbReference type="Proteomes" id="UP000620124">
    <property type="component" value="Unassembled WGS sequence"/>
</dbReference>
<evidence type="ECO:0000313" key="3">
    <source>
        <dbReference type="EMBL" id="KAF7360064.1"/>
    </source>
</evidence>
<dbReference type="PANTHER" id="PTHR13947">
    <property type="entry name" value="GNAT FAMILY N-ACETYLTRANSFERASE"/>
    <property type="match status" value="1"/>
</dbReference>
<gene>
    <name evidence="3" type="ORF">MVEN_00734500</name>
</gene>
<reference evidence="3" key="1">
    <citation type="submission" date="2020-05" db="EMBL/GenBank/DDBJ databases">
        <title>Mycena genomes resolve the evolution of fungal bioluminescence.</title>
        <authorList>
            <person name="Tsai I.J."/>
        </authorList>
    </citation>
    <scope>NUCLEOTIDE SEQUENCE</scope>
    <source>
        <strain evidence="3">CCC161011</strain>
    </source>
</reference>
<keyword evidence="1" id="KW-0808">Transferase</keyword>
<evidence type="ECO:0000259" key="2">
    <source>
        <dbReference type="PROSITE" id="PS51186"/>
    </source>
</evidence>
<dbReference type="GO" id="GO:0008080">
    <property type="term" value="F:N-acetyltransferase activity"/>
    <property type="evidence" value="ECO:0007669"/>
    <property type="project" value="InterPro"/>
</dbReference>
<keyword evidence="4" id="KW-1185">Reference proteome</keyword>
<organism evidence="3 4">
    <name type="scientific">Mycena venus</name>
    <dbReference type="NCBI Taxonomy" id="2733690"/>
    <lineage>
        <taxon>Eukaryota</taxon>
        <taxon>Fungi</taxon>
        <taxon>Dikarya</taxon>
        <taxon>Basidiomycota</taxon>
        <taxon>Agaricomycotina</taxon>
        <taxon>Agaricomycetes</taxon>
        <taxon>Agaricomycetidae</taxon>
        <taxon>Agaricales</taxon>
        <taxon>Marasmiineae</taxon>
        <taxon>Mycenaceae</taxon>
        <taxon>Mycena</taxon>
    </lineage>
</organism>
<dbReference type="Pfam" id="PF00583">
    <property type="entry name" value="Acetyltransf_1"/>
    <property type="match status" value="1"/>
</dbReference>